<dbReference type="OrthoDB" id="569821at2"/>
<keyword evidence="2" id="KW-0442">Lipid degradation</keyword>
<dbReference type="PANTHER" id="PTHR10272">
    <property type="entry name" value="PLATELET-ACTIVATING FACTOR ACETYLHYDROLASE"/>
    <property type="match status" value="1"/>
</dbReference>
<dbReference type="Gene3D" id="3.40.50.1820">
    <property type="entry name" value="alpha/beta hydrolase"/>
    <property type="match status" value="1"/>
</dbReference>
<dbReference type="Pfam" id="PF03403">
    <property type="entry name" value="PAF-AH_p_II"/>
    <property type="match status" value="1"/>
</dbReference>
<keyword evidence="4" id="KW-0732">Signal</keyword>
<name>A0A2S6GYY9_9PSEU</name>
<evidence type="ECO:0000313" key="5">
    <source>
        <dbReference type="EMBL" id="PPK70443.1"/>
    </source>
</evidence>
<dbReference type="SUPFAM" id="SSF53474">
    <property type="entry name" value="alpha/beta-Hydrolases"/>
    <property type="match status" value="1"/>
</dbReference>
<dbReference type="GO" id="GO:0016042">
    <property type="term" value="P:lipid catabolic process"/>
    <property type="evidence" value="ECO:0007669"/>
    <property type="project" value="UniProtKB-KW"/>
</dbReference>
<proteinExistence type="predicted"/>
<sequence length="371" mass="39743">MRSRLFVLVSVLVGVLALVAAPSAGAAAVVRLPEPTGGYPVATTSVHLVDQSRVDTWAPTPRPRELMVQTWYPTRSAAGRPRAEYAPTEVTRALEGALGAPRDSLRSITPTAVLDAPILPGRLPVVLVSHGYGGSRATGTALAEDLASHGYLVVGVDHTYEAAAVKFPDGRVITHDRPAEETPEDVAAAITYRARDLSFALTAVSRRWQNSVDPRRVAAIGHSAGGATAFEAARLDGRIRAAADLDGGLSAPVTTEGVPVPALLLTGAWHFDSWTRWRDAQSGWGRHLAADTMGHYSFTDAPFYVAPGGLDQLPAEVYAELFGTVTPARAVRVQRTYVRAFLDRFLRGTPTPLLDCPTRGFPEVTVRWDGR</sequence>
<dbReference type="EMBL" id="PTIX01000002">
    <property type="protein sequence ID" value="PPK70443.1"/>
    <property type="molecule type" value="Genomic_DNA"/>
</dbReference>
<comment type="caution">
    <text evidence="5">The sequence shown here is derived from an EMBL/GenBank/DDBJ whole genome shotgun (WGS) entry which is preliminary data.</text>
</comment>
<dbReference type="GO" id="GO:0003847">
    <property type="term" value="F:1-alkyl-2-acetylglycerophosphocholine esterase activity"/>
    <property type="evidence" value="ECO:0007669"/>
    <property type="project" value="TreeGrafter"/>
</dbReference>
<keyword evidence="1 5" id="KW-0378">Hydrolase</keyword>
<feature type="signal peptide" evidence="4">
    <location>
        <begin position="1"/>
        <end position="26"/>
    </location>
</feature>
<dbReference type="PANTHER" id="PTHR10272:SF0">
    <property type="entry name" value="PLATELET-ACTIVATING FACTOR ACETYLHYDROLASE"/>
    <property type="match status" value="1"/>
</dbReference>
<reference evidence="5 6" key="1">
    <citation type="submission" date="2018-02" db="EMBL/GenBank/DDBJ databases">
        <title>Genomic Encyclopedia of Archaeal and Bacterial Type Strains, Phase II (KMG-II): from individual species to whole genera.</title>
        <authorList>
            <person name="Goeker M."/>
        </authorList>
    </citation>
    <scope>NUCLEOTIDE SEQUENCE [LARGE SCALE GENOMIC DNA]</scope>
    <source>
        <strain evidence="5 6">YU 961-1</strain>
    </source>
</reference>
<protein>
    <submittedName>
        <fullName evidence="5">Platelet-activating factor acetylhydrolase isoform II</fullName>
    </submittedName>
</protein>
<evidence type="ECO:0000256" key="3">
    <source>
        <dbReference type="ARBA" id="ARBA00023098"/>
    </source>
</evidence>
<evidence type="ECO:0000256" key="1">
    <source>
        <dbReference type="ARBA" id="ARBA00022801"/>
    </source>
</evidence>
<evidence type="ECO:0000313" key="6">
    <source>
        <dbReference type="Proteomes" id="UP000239203"/>
    </source>
</evidence>
<evidence type="ECO:0000256" key="4">
    <source>
        <dbReference type="SAM" id="SignalP"/>
    </source>
</evidence>
<dbReference type="Proteomes" id="UP000239203">
    <property type="component" value="Unassembled WGS sequence"/>
</dbReference>
<evidence type="ECO:0000256" key="2">
    <source>
        <dbReference type="ARBA" id="ARBA00022963"/>
    </source>
</evidence>
<organism evidence="5 6">
    <name type="scientific">Actinokineospora auranticolor</name>
    <dbReference type="NCBI Taxonomy" id="155976"/>
    <lineage>
        <taxon>Bacteria</taxon>
        <taxon>Bacillati</taxon>
        <taxon>Actinomycetota</taxon>
        <taxon>Actinomycetes</taxon>
        <taxon>Pseudonocardiales</taxon>
        <taxon>Pseudonocardiaceae</taxon>
        <taxon>Actinokineospora</taxon>
    </lineage>
</organism>
<keyword evidence="3" id="KW-0443">Lipid metabolism</keyword>
<feature type="chain" id="PRO_5017921137" evidence="4">
    <location>
        <begin position="27"/>
        <end position="371"/>
    </location>
</feature>
<keyword evidence="6" id="KW-1185">Reference proteome</keyword>
<dbReference type="RefSeq" id="WP_104477391.1">
    <property type="nucleotide sequence ID" value="NZ_CP154825.1"/>
</dbReference>
<gene>
    <name evidence="5" type="ORF">CLV40_102358</name>
</gene>
<dbReference type="AlphaFoldDB" id="A0A2S6GYY9"/>
<dbReference type="InterPro" id="IPR029058">
    <property type="entry name" value="AB_hydrolase_fold"/>
</dbReference>
<accession>A0A2S6GYY9</accession>